<dbReference type="Proteomes" id="UP001142592">
    <property type="component" value="Unassembled WGS sequence"/>
</dbReference>
<organism evidence="2 3">
    <name type="scientific">Pedobacter agri</name>
    <dbReference type="NCBI Taxonomy" id="454586"/>
    <lineage>
        <taxon>Bacteria</taxon>
        <taxon>Pseudomonadati</taxon>
        <taxon>Bacteroidota</taxon>
        <taxon>Sphingobacteriia</taxon>
        <taxon>Sphingobacteriales</taxon>
        <taxon>Sphingobacteriaceae</taxon>
        <taxon>Pedobacter</taxon>
    </lineage>
</organism>
<name>A0A9X3IAM6_9SPHI</name>
<dbReference type="EMBL" id="JAPJUH010000005">
    <property type="protein sequence ID" value="MCX3266530.1"/>
    <property type="molecule type" value="Genomic_DNA"/>
</dbReference>
<dbReference type="AlphaFoldDB" id="A0A9X3IAM6"/>
<accession>A0A9X3IAM6</accession>
<comment type="caution">
    <text evidence="2">The sequence shown here is derived from an EMBL/GenBank/DDBJ whole genome shotgun (WGS) entry which is preliminary data.</text>
</comment>
<evidence type="ECO:0000313" key="3">
    <source>
        <dbReference type="Proteomes" id="UP001142592"/>
    </source>
</evidence>
<dbReference type="RefSeq" id="WP_010599539.1">
    <property type="nucleotide sequence ID" value="NZ_JAPJUH010000005.1"/>
</dbReference>
<reference evidence="2" key="1">
    <citation type="submission" date="2022-11" db="EMBL/GenBank/DDBJ databases">
        <authorList>
            <person name="Graham C."/>
            <person name="Newman J.D."/>
        </authorList>
    </citation>
    <scope>NUCLEOTIDE SEQUENCE</scope>
    <source>
        <strain evidence="2">DSM 19486</strain>
    </source>
</reference>
<dbReference type="Pfam" id="PF19404">
    <property type="entry name" value="DUF5977"/>
    <property type="match status" value="1"/>
</dbReference>
<dbReference type="InterPro" id="IPR046020">
    <property type="entry name" value="DUF5977"/>
</dbReference>
<sequence>MLTIKRGNTPILTNIPPDLGDYVQKQRNGIDFATLNWVQIGDTPTDLQLDDSVEILGTTYSLISKPPTVEKIDSRKHRFQCVFEAEHYKMKRVKYFFLNPTNNLKEKAFTIMGDLSVFVGLIKMNLDRDNPGKWTIGTVEVTEARNISFDNLNCLSAIAQLVSEFQTEFWMNGNQMNFTSKAKNNGLIFKYGQGNGLYNIIRSPQDDESAPITRLSVFGGSRNLPAGYRNYANTLQLDNPIELPTTLPLNEETITFPEIFPQYLGTVTSVGNEFSFSASAMPFNLNDQLLPVLTAKVIFQTGLLAGYEIEVASYDNTNKTFVVNKVESEKDLEIPSQDLHAEVGDTFIIVDMDPPAELVQLAEQQLYDFGLDYYKANNFHKRNYAVTPDRMHFKRQAIKLEVADQVRLIDGPLGVDRLIPIESFKTFYARSEWDNELTLSDYPIIDPYTRLIRQQIKQAQSGQPKPPIQSPGIYVFSRIGTFQKQGCGIGFIGEAVKFERKYTSIISYADAMNQGYLDLSFNVDGQANADALGRCVNSGPVTYTPLRFLTYARTNYPQTCTFISRPDYVRNPDNDIIGYLNNVDNKVYVRNYEAGNEYIPNGFYYTSSGPGAHIDYYSSGSIAGSGDCETGVIIE</sequence>
<feature type="domain" description="DUF5977" evidence="1">
    <location>
        <begin position="480"/>
        <end position="536"/>
    </location>
</feature>
<gene>
    <name evidence="2" type="ORF">OQZ29_17360</name>
</gene>
<evidence type="ECO:0000259" key="1">
    <source>
        <dbReference type="Pfam" id="PF19404"/>
    </source>
</evidence>
<evidence type="ECO:0000313" key="2">
    <source>
        <dbReference type="EMBL" id="MCX3266530.1"/>
    </source>
</evidence>
<proteinExistence type="predicted"/>
<protein>
    <recommendedName>
        <fullName evidence="1">DUF5977 domain-containing protein</fullName>
    </recommendedName>
</protein>
<keyword evidence="3" id="KW-1185">Reference proteome</keyword>